<keyword evidence="2" id="KW-0067">ATP-binding</keyword>
<sequence>MGRVESDRVCEARQGDCVPSVKTLADFDFGFQPSVDRKQIQELATLRFLAHGEKVILLGPPGVGKTHLAVALGMEAVAQGHNVYFITIPELLDELARDVQEVACSRQVASATWA</sequence>
<keyword evidence="2" id="KW-0547">Nucleotide-binding</keyword>
<organism evidence="2 3">
    <name type="scientific">Candidatus Nephthysia bennettiae</name>
    <dbReference type="NCBI Taxonomy" id="3127016"/>
    <lineage>
        <taxon>Bacteria</taxon>
        <taxon>Bacillati</taxon>
        <taxon>Candidatus Dormiibacterota</taxon>
        <taxon>Candidatus Dormibacteria</taxon>
        <taxon>Candidatus Dormibacterales</taxon>
        <taxon>Candidatus Dormibacteraceae</taxon>
        <taxon>Candidatus Nephthysia</taxon>
    </lineage>
</organism>
<comment type="caution">
    <text evidence="2">The sequence shown here is derived from an EMBL/GenBank/DDBJ whole genome shotgun (WGS) entry which is preliminary data.</text>
</comment>
<dbReference type="AlphaFoldDB" id="A0A934NCG4"/>
<feature type="domain" description="IstB-like ATP-binding" evidence="1">
    <location>
        <begin position="18"/>
        <end position="108"/>
    </location>
</feature>
<reference evidence="2" key="1">
    <citation type="submission" date="2020-10" db="EMBL/GenBank/DDBJ databases">
        <title>Ca. Dormibacterota MAGs.</title>
        <authorList>
            <person name="Montgomery K."/>
        </authorList>
    </citation>
    <scope>NUCLEOTIDE SEQUENCE [LARGE SCALE GENOMIC DNA]</scope>
    <source>
        <strain evidence="2">SC8812_S17_10</strain>
    </source>
</reference>
<dbReference type="Proteomes" id="UP000612893">
    <property type="component" value="Unassembled WGS sequence"/>
</dbReference>
<dbReference type="CDD" id="cd00009">
    <property type="entry name" value="AAA"/>
    <property type="match status" value="1"/>
</dbReference>
<dbReference type="EMBL" id="JAEKNR010000054">
    <property type="protein sequence ID" value="MBJ7597337.1"/>
    <property type="molecule type" value="Genomic_DNA"/>
</dbReference>
<name>A0A934NCG4_9BACT</name>
<gene>
    <name evidence="2" type="ORF">JF922_04525</name>
</gene>
<protein>
    <submittedName>
        <fullName evidence="2">ATP-binding protein</fullName>
    </submittedName>
</protein>
<proteinExistence type="predicted"/>
<dbReference type="InterPro" id="IPR027417">
    <property type="entry name" value="P-loop_NTPase"/>
</dbReference>
<accession>A0A934NCG4</accession>
<dbReference type="SUPFAM" id="SSF52540">
    <property type="entry name" value="P-loop containing nucleoside triphosphate hydrolases"/>
    <property type="match status" value="1"/>
</dbReference>
<dbReference type="Gene3D" id="3.40.50.300">
    <property type="entry name" value="P-loop containing nucleotide triphosphate hydrolases"/>
    <property type="match status" value="1"/>
</dbReference>
<evidence type="ECO:0000313" key="3">
    <source>
        <dbReference type="Proteomes" id="UP000612893"/>
    </source>
</evidence>
<dbReference type="Pfam" id="PF01695">
    <property type="entry name" value="IstB_IS21"/>
    <property type="match status" value="1"/>
</dbReference>
<dbReference type="GO" id="GO:0005524">
    <property type="term" value="F:ATP binding"/>
    <property type="evidence" value="ECO:0007669"/>
    <property type="project" value="UniProtKB-KW"/>
</dbReference>
<dbReference type="InterPro" id="IPR002611">
    <property type="entry name" value="IstB_ATP-bd"/>
</dbReference>
<keyword evidence="3" id="KW-1185">Reference proteome</keyword>
<evidence type="ECO:0000313" key="2">
    <source>
        <dbReference type="EMBL" id="MBJ7597337.1"/>
    </source>
</evidence>
<evidence type="ECO:0000259" key="1">
    <source>
        <dbReference type="Pfam" id="PF01695"/>
    </source>
</evidence>